<dbReference type="EMBL" id="PDLM01000010">
    <property type="protein sequence ID" value="RDW68089.1"/>
    <property type="molecule type" value="Genomic_DNA"/>
</dbReference>
<organism evidence="2 3">
    <name type="scientific">Coleophoma cylindrospora</name>
    <dbReference type="NCBI Taxonomy" id="1849047"/>
    <lineage>
        <taxon>Eukaryota</taxon>
        <taxon>Fungi</taxon>
        <taxon>Dikarya</taxon>
        <taxon>Ascomycota</taxon>
        <taxon>Pezizomycotina</taxon>
        <taxon>Leotiomycetes</taxon>
        <taxon>Helotiales</taxon>
        <taxon>Dermateaceae</taxon>
        <taxon>Coleophoma</taxon>
    </lineage>
</organism>
<dbReference type="Proteomes" id="UP000256645">
    <property type="component" value="Unassembled WGS sequence"/>
</dbReference>
<dbReference type="PANTHER" id="PTHR43662:SF3">
    <property type="entry name" value="DOMAIN PROTEIN, PUTATIVE (AFU_ORTHOLOGUE AFUA_6G11970)-RELATED"/>
    <property type="match status" value="1"/>
</dbReference>
<dbReference type="Pfam" id="PF01822">
    <property type="entry name" value="WSC"/>
    <property type="match status" value="3"/>
</dbReference>
<comment type="caution">
    <text evidence="2">The sequence shown here is derived from an EMBL/GenBank/DDBJ whole genome shotgun (WGS) entry which is preliminary data.</text>
</comment>
<accession>A0A3D8R227</accession>
<evidence type="ECO:0000313" key="2">
    <source>
        <dbReference type="EMBL" id="RDW68089.1"/>
    </source>
</evidence>
<dbReference type="PANTHER" id="PTHR43662">
    <property type="match status" value="1"/>
</dbReference>
<name>A0A3D8R227_9HELO</name>
<dbReference type="SMART" id="SM00321">
    <property type="entry name" value="WSC"/>
    <property type="match status" value="3"/>
</dbReference>
<sequence length="731" mass="77137">MCTKSREQQILTSTRRMRACNRLSVQAAQYKVPLPRIYPHALANEDPILADKSAYWTPQLYYRHASGVYEEVPNSGMAVYYLGRGIGADGSSAVPFPEGLRMLSGNNLARHYDSTTMTWGNKTYPPRPVADRVSFACIDYSHAIPQSTGMVNTTCPDGMRAQIQMQSCWDGKNLYAPDQSHVAYLSQIDNGACPPTHPVLLPHTFFEVMYSVDRFSPATDGGAFVFANGDESGYGFHGDFLNGWDTPTLQSAIKTCLAGTGSGSNTPGDGAVEHCPAFQATNNDDTTSLCPERSPVYPCEKVHGTIGTSLPGCITPTGAGPDSSSALTTCPGGNAVACSASYDTHGPATFPGNDQYQLLGCYTEATGRRALSDKSYSNKTNTVEQCLAFCAGSLYAGVEWGQECYCGGTLNAGAIQVNSTQCAMTCSANQYQICGGSSRLNVYKLKNPTSSSSLSSTAQILPTSLIIPNARVVAPTTSSSSRLTTVTSSTRAISQLTSTSPSSTSSSTAIAVAKPTTGPVIVPGNANYTYYACVNEPTNSRALAIKIPTTTPPTVEACLLAAQAYPYVGLEYGGECWADTTLEATNASTSDCKMTCSGNTTQICGGASRLTVYHRRNSTTPKPSANSAAARGFAAIGCVAEPLNGRLLATQLAARDNMTVEACMGLVQEANTVAGKGYGYLGLEYGRECWAGVRNASAIVLATGCNMLCGGDGAEWCGGRARLNLYQRLQG</sequence>
<dbReference type="OrthoDB" id="74764at2759"/>
<feature type="domain" description="WSC" evidence="1">
    <location>
        <begin position="632"/>
        <end position="729"/>
    </location>
</feature>
<dbReference type="Pfam" id="PF09362">
    <property type="entry name" value="DUF1996"/>
    <property type="match status" value="1"/>
</dbReference>
<evidence type="ECO:0000313" key="3">
    <source>
        <dbReference type="Proteomes" id="UP000256645"/>
    </source>
</evidence>
<feature type="domain" description="WSC" evidence="1">
    <location>
        <begin position="527"/>
        <end position="616"/>
    </location>
</feature>
<feature type="domain" description="WSC" evidence="1">
    <location>
        <begin position="355"/>
        <end position="446"/>
    </location>
</feature>
<dbReference type="InterPro" id="IPR002889">
    <property type="entry name" value="WSC_carb-bd"/>
</dbReference>
<reference evidence="2 3" key="1">
    <citation type="journal article" date="2018" name="IMA Fungus">
        <title>IMA Genome-F 9: Draft genome sequence of Annulohypoxylon stygium, Aspergillus mulundensis, Berkeleyomyces basicola (syn. Thielaviopsis basicola), Ceratocystis smalleyi, two Cercospora beticola strains, Coleophoma cylindrospora, Fusarium fracticaudum, Phialophora cf. hyalina, and Morchella septimelata.</title>
        <authorList>
            <person name="Wingfield B.D."/>
            <person name="Bills G.F."/>
            <person name="Dong Y."/>
            <person name="Huang W."/>
            <person name="Nel W.J."/>
            <person name="Swalarsk-Parry B.S."/>
            <person name="Vaghefi N."/>
            <person name="Wilken P.M."/>
            <person name="An Z."/>
            <person name="de Beer Z.W."/>
            <person name="De Vos L."/>
            <person name="Chen L."/>
            <person name="Duong T.A."/>
            <person name="Gao Y."/>
            <person name="Hammerbacher A."/>
            <person name="Kikkert J.R."/>
            <person name="Li Y."/>
            <person name="Li H."/>
            <person name="Li K."/>
            <person name="Li Q."/>
            <person name="Liu X."/>
            <person name="Ma X."/>
            <person name="Naidoo K."/>
            <person name="Pethybridge S.J."/>
            <person name="Sun J."/>
            <person name="Steenkamp E.T."/>
            <person name="van der Nest M.A."/>
            <person name="van Wyk S."/>
            <person name="Wingfield M.J."/>
            <person name="Xiong C."/>
            <person name="Yue Q."/>
            <person name="Zhang X."/>
        </authorList>
    </citation>
    <scope>NUCLEOTIDE SEQUENCE [LARGE SCALE GENOMIC DNA]</scope>
    <source>
        <strain evidence="2 3">BP6252</strain>
    </source>
</reference>
<keyword evidence="3" id="KW-1185">Reference proteome</keyword>
<evidence type="ECO:0000259" key="1">
    <source>
        <dbReference type="PROSITE" id="PS51212"/>
    </source>
</evidence>
<dbReference type="PROSITE" id="PS51212">
    <property type="entry name" value="WSC"/>
    <property type="match status" value="3"/>
</dbReference>
<dbReference type="STRING" id="1849047.A0A3D8R227"/>
<proteinExistence type="predicted"/>
<dbReference type="AlphaFoldDB" id="A0A3D8R227"/>
<protein>
    <recommendedName>
        <fullName evidence="1">WSC domain-containing protein</fullName>
    </recommendedName>
</protein>
<gene>
    <name evidence="2" type="ORF">BP6252_09485</name>
</gene>
<dbReference type="InterPro" id="IPR018535">
    <property type="entry name" value="DUF1996"/>
</dbReference>